<proteinExistence type="predicted"/>
<sequence length="227" mass="26130">MDGTVATDFYQLGLGHLKHGDLRAAYEEFREATRMDPTNFEIWQMYEETYRKVEKDIEAQHLTRRPVESLAGRRENGTALPHFTLKVSRSTSSFADDGEDVDEAHARAVFLRGGSLFAHYVPEVQPAVDNLEMVAGNPKIYFCMLLSWLLTFLMVIYHYRARIHHRGMHAGEKCGWVALALAALIYVVRRHQQQHFRLRASDVIKVLCLLVIFVCTLYHISRYGKTS</sequence>
<evidence type="ECO:0000313" key="3">
    <source>
        <dbReference type="EMBL" id="CAJ1406882.1"/>
    </source>
</evidence>
<reference evidence="3" key="1">
    <citation type="submission" date="2023-08" db="EMBL/GenBank/DDBJ databases">
        <authorList>
            <person name="Chen Y."/>
            <person name="Shah S."/>
            <person name="Dougan E. K."/>
            <person name="Thang M."/>
            <person name="Chan C."/>
        </authorList>
    </citation>
    <scope>NUCLEOTIDE SEQUENCE</scope>
</reference>
<organism evidence="3 4">
    <name type="scientific">Effrenium voratum</name>
    <dbReference type="NCBI Taxonomy" id="2562239"/>
    <lineage>
        <taxon>Eukaryota</taxon>
        <taxon>Sar</taxon>
        <taxon>Alveolata</taxon>
        <taxon>Dinophyceae</taxon>
        <taxon>Suessiales</taxon>
        <taxon>Symbiodiniaceae</taxon>
        <taxon>Effrenium</taxon>
    </lineage>
</organism>
<evidence type="ECO:0000256" key="2">
    <source>
        <dbReference type="SAM" id="Phobius"/>
    </source>
</evidence>
<keyword evidence="2" id="KW-1133">Transmembrane helix</keyword>
<dbReference type="PROSITE" id="PS50005">
    <property type="entry name" value="TPR"/>
    <property type="match status" value="1"/>
</dbReference>
<dbReference type="SUPFAM" id="SSF48452">
    <property type="entry name" value="TPR-like"/>
    <property type="match status" value="1"/>
</dbReference>
<protein>
    <submittedName>
        <fullName evidence="3">Uncharacterized protein</fullName>
    </submittedName>
</protein>
<dbReference type="InterPro" id="IPR011990">
    <property type="entry name" value="TPR-like_helical_dom_sf"/>
</dbReference>
<gene>
    <name evidence="3" type="ORF">EVOR1521_LOCUS28722</name>
</gene>
<keyword evidence="1" id="KW-0802">TPR repeat</keyword>
<name>A0AA36NH37_9DINO</name>
<feature type="repeat" description="TPR" evidence="1">
    <location>
        <begin position="6"/>
        <end position="39"/>
    </location>
</feature>
<evidence type="ECO:0000256" key="1">
    <source>
        <dbReference type="PROSITE-ProRule" id="PRU00339"/>
    </source>
</evidence>
<dbReference type="AlphaFoldDB" id="A0AA36NH37"/>
<dbReference type="EMBL" id="CAUJNA010003649">
    <property type="protein sequence ID" value="CAJ1406882.1"/>
    <property type="molecule type" value="Genomic_DNA"/>
</dbReference>
<feature type="transmembrane region" description="Helical" evidence="2">
    <location>
        <begin position="200"/>
        <end position="220"/>
    </location>
</feature>
<keyword evidence="4" id="KW-1185">Reference proteome</keyword>
<comment type="caution">
    <text evidence="3">The sequence shown here is derived from an EMBL/GenBank/DDBJ whole genome shotgun (WGS) entry which is preliminary data.</text>
</comment>
<keyword evidence="2" id="KW-0812">Transmembrane</keyword>
<dbReference type="Proteomes" id="UP001178507">
    <property type="component" value="Unassembled WGS sequence"/>
</dbReference>
<keyword evidence="2" id="KW-0472">Membrane</keyword>
<dbReference type="InterPro" id="IPR019734">
    <property type="entry name" value="TPR_rpt"/>
</dbReference>
<accession>A0AA36NH37</accession>
<evidence type="ECO:0000313" key="4">
    <source>
        <dbReference type="Proteomes" id="UP001178507"/>
    </source>
</evidence>
<feature type="transmembrane region" description="Helical" evidence="2">
    <location>
        <begin position="170"/>
        <end position="188"/>
    </location>
</feature>
<dbReference type="Gene3D" id="1.25.40.10">
    <property type="entry name" value="Tetratricopeptide repeat domain"/>
    <property type="match status" value="1"/>
</dbReference>
<feature type="transmembrane region" description="Helical" evidence="2">
    <location>
        <begin position="140"/>
        <end position="158"/>
    </location>
</feature>